<keyword evidence="2" id="KW-1185">Reference proteome</keyword>
<protein>
    <submittedName>
        <fullName evidence="1">Uncharacterized protein</fullName>
    </submittedName>
</protein>
<accession>A0A7R7EIK6</accession>
<name>A0A7R7EIK6_9FIRM</name>
<evidence type="ECO:0000313" key="2">
    <source>
        <dbReference type="Proteomes" id="UP000595897"/>
    </source>
</evidence>
<proteinExistence type="predicted"/>
<gene>
    <name evidence="1" type="ORF">bsdtb5_07370</name>
</gene>
<dbReference type="KEGG" id="ahb:bsdtb5_07370"/>
<dbReference type="Proteomes" id="UP000595897">
    <property type="component" value="Chromosome"/>
</dbReference>
<reference evidence="1 2" key="1">
    <citation type="submission" date="2020-11" db="EMBL/GenBank/DDBJ databases">
        <title>Draft genome sequencing of a Lachnospiraceae strain isolated from anoxic soil subjected to BSD treatment.</title>
        <authorList>
            <person name="Uek A."/>
            <person name="Tonouchi A."/>
        </authorList>
    </citation>
    <scope>NUCLEOTIDE SEQUENCE [LARGE SCALE GENOMIC DNA]</scope>
    <source>
        <strain evidence="1 2">TB5</strain>
    </source>
</reference>
<dbReference type="EMBL" id="AP024169">
    <property type="protein sequence ID" value="BCN29442.1"/>
    <property type="molecule type" value="Genomic_DNA"/>
</dbReference>
<sequence length="69" mass="8211">MDHWLVDRSLALPMTLKLTDKKGHKIVNYKPHGKKWWITGFNPYYQNVKATYTIDFSSKKALFKAFYKT</sequence>
<evidence type="ECO:0000313" key="1">
    <source>
        <dbReference type="EMBL" id="BCN29442.1"/>
    </source>
</evidence>
<organism evidence="1 2">
    <name type="scientific">Anaeromicropila herbilytica</name>
    <dbReference type="NCBI Taxonomy" id="2785025"/>
    <lineage>
        <taxon>Bacteria</taxon>
        <taxon>Bacillati</taxon>
        <taxon>Bacillota</taxon>
        <taxon>Clostridia</taxon>
        <taxon>Lachnospirales</taxon>
        <taxon>Lachnospiraceae</taxon>
        <taxon>Anaeromicropila</taxon>
    </lineage>
</organism>
<dbReference type="AlphaFoldDB" id="A0A7R7EIK6"/>